<dbReference type="Pfam" id="PF06037">
    <property type="entry name" value="DUF922"/>
    <property type="match status" value="1"/>
</dbReference>
<keyword evidence="3" id="KW-1185">Reference proteome</keyword>
<dbReference type="Proteomes" id="UP000321389">
    <property type="component" value="Chromosome"/>
</dbReference>
<feature type="chain" id="PRO_5022685801" evidence="1">
    <location>
        <begin position="25"/>
        <end position="200"/>
    </location>
</feature>
<evidence type="ECO:0000256" key="1">
    <source>
        <dbReference type="SAM" id="SignalP"/>
    </source>
</evidence>
<keyword evidence="1" id="KW-0732">Signal</keyword>
<reference evidence="2" key="1">
    <citation type="submission" date="2020-04" db="EMBL/GenBank/DDBJ databases">
        <title>Nitratireductor sp. nov. isolated from mangrove soil.</title>
        <authorList>
            <person name="Ye Y."/>
        </authorList>
    </citation>
    <scope>NUCLEOTIDE SEQUENCE</scope>
    <source>
        <strain evidence="2">SY7</strain>
    </source>
</reference>
<dbReference type="PIRSF" id="PIRSF010521">
    <property type="entry name" value="DUF922_bac"/>
    <property type="match status" value="1"/>
</dbReference>
<dbReference type="OrthoDB" id="7906163at2"/>
<protein>
    <submittedName>
        <fullName evidence="2">DUF922 domain-containing protein</fullName>
    </submittedName>
</protein>
<dbReference type="InterPro" id="IPR010321">
    <property type="entry name" value="DUF922"/>
</dbReference>
<dbReference type="EMBL" id="CP042301">
    <property type="protein sequence ID" value="QDZ01165.1"/>
    <property type="molecule type" value="Genomic_DNA"/>
</dbReference>
<feature type="signal peptide" evidence="1">
    <location>
        <begin position="1"/>
        <end position="24"/>
    </location>
</feature>
<evidence type="ECO:0000313" key="3">
    <source>
        <dbReference type="Proteomes" id="UP000321389"/>
    </source>
</evidence>
<proteinExistence type="predicted"/>
<sequence>MRALLTFLSAALAGLAVLVSPAAAQDWQPVEQVKTYAISGQTGIDLYRSIGANGPKIGAGRAIAYTDFDLKWSRDYVPGNGHCTLRSARPHLIITYRLPKPKGPLPAATQARWQTFIDGIEKHERVHGAMIVAMVKAIRETSVGLTAANDPNCQKVRAELKTRLAALSLEQRRRSREFDREEMSQGGNVHQLILALVNAE</sequence>
<organism evidence="2 3">
    <name type="scientific">Nitratireductor mangrovi</name>
    <dbReference type="NCBI Taxonomy" id="2599600"/>
    <lineage>
        <taxon>Bacteria</taxon>
        <taxon>Pseudomonadati</taxon>
        <taxon>Pseudomonadota</taxon>
        <taxon>Alphaproteobacteria</taxon>
        <taxon>Hyphomicrobiales</taxon>
        <taxon>Phyllobacteriaceae</taxon>
        <taxon>Nitratireductor</taxon>
    </lineage>
</organism>
<dbReference type="AlphaFoldDB" id="A0A5B8KZT4"/>
<dbReference type="RefSeq" id="WP_146299810.1">
    <property type="nucleotide sequence ID" value="NZ_CP042301.2"/>
</dbReference>
<dbReference type="KEGG" id="niy:FQ775_12680"/>
<gene>
    <name evidence="2" type="ORF">FQ775_12680</name>
</gene>
<name>A0A5B8KZT4_9HYPH</name>
<accession>A0A5B8KZT4</accession>
<evidence type="ECO:0000313" key="2">
    <source>
        <dbReference type="EMBL" id="QDZ01165.1"/>
    </source>
</evidence>